<dbReference type="InterPro" id="IPR005584">
    <property type="entry name" value="DNA_gyrase_inhibitor_YacG"/>
</dbReference>
<comment type="subunit">
    <text evidence="3">Interacts with GyrB.</text>
</comment>
<keyword evidence="2 3" id="KW-0862">Zinc</keyword>
<dbReference type="RefSeq" id="WP_035712732.1">
    <property type="nucleotide sequence ID" value="NZ_CAMIFG010000072.1"/>
</dbReference>
<evidence type="ECO:0000256" key="3">
    <source>
        <dbReference type="HAMAP-Rule" id="MF_00649"/>
    </source>
</evidence>
<feature type="binding site" evidence="3">
    <location>
        <position position="6"/>
    </location>
    <ligand>
        <name>Zn(2+)</name>
        <dbReference type="ChEBI" id="CHEBI:29105"/>
    </ligand>
</feature>
<feature type="binding site" evidence="3">
    <location>
        <position position="3"/>
    </location>
    <ligand>
        <name>Zn(2+)</name>
        <dbReference type="ChEBI" id="CHEBI:29105"/>
    </ligand>
</feature>
<keyword evidence="1 3" id="KW-0479">Metal-binding</keyword>
<evidence type="ECO:0000256" key="2">
    <source>
        <dbReference type="ARBA" id="ARBA00022833"/>
    </source>
</evidence>
<gene>
    <name evidence="3" type="primary">yacG</name>
    <name evidence="5" type="ORF">CN97_00095</name>
</gene>
<evidence type="ECO:0000313" key="5">
    <source>
        <dbReference type="EMBL" id="KFI27646.1"/>
    </source>
</evidence>
<feature type="binding site" evidence="3">
    <location>
        <position position="22"/>
    </location>
    <ligand>
        <name>Zn(2+)</name>
        <dbReference type="ChEBI" id="CHEBI:29105"/>
    </ligand>
</feature>
<dbReference type="AlphaFoldDB" id="A0A086Y046"/>
<organism evidence="5 6">
    <name type="scientific">Haematobacter massiliensis</name>
    <dbReference type="NCBI Taxonomy" id="195105"/>
    <lineage>
        <taxon>Bacteria</taxon>
        <taxon>Pseudomonadati</taxon>
        <taxon>Pseudomonadota</taxon>
        <taxon>Alphaproteobacteria</taxon>
        <taxon>Rhodobacterales</taxon>
        <taxon>Paracoccaceae</taxon>
        <taxon>Haematobacter</taxon>
    </lineage>
</organism>
<name>A0A086Y046_9RHOB</name>
<dbReference type="Gene3D" id="3.30.50.10">
    <property type="entry name" value="Erythroid Transcription Factor GATA-1, subunit A"/>
    <property type="match status" value="1"/>
</dbReference>
<evidence type="ECO:0000256" key="4">
    <source>
        <dbReference type="SAM" id="MobiDB-lite"/>
    </source>
</evidence>
<comment type="similarity">
    <text evidence="3">Belongs to the DNA gyrase inhibitor YacG family.</text>
</comment>
<comment type="caution">
    <text evidence="5">The sequence shown here is derived from an EMBL/GenBank/DDBJ whole genome shotgun (WGS) entry which is preliminary data.</text>
</comment>
<dbReference type="STRING" id="195105.CN97_00095"/>
<dbReference type="eggNOG" id="COG3024">
    <property type="taxonomic scope" value="Bacteria"/>
</dbReference>
<dbReference type="InterPro" id="IPR013088">
    <property type="entry name" value="Znf_NHR/GATA"/>
</dbReference>
<keyword evidence="6" id="KW-1185">Reference proteome</keyword>
<dbReference type="GO" id="GO:0006355">
    <property type="term" value="P:regulation of DNA-templated transcription"/>
    <property type="evidence" value="ECO:0007669"/>
    <property type="project" value="InterPro"/>
</dbReference>
<dbReference type="PANTHER" id="PTHR36150:SF1">
    <property type="entry name" value="DNA GYRASE INHIBITOR YACG"/>
    <property type="match status" value="1"/>
</dbReference>
<dbReference type="OrthoDB" id="9809663at2"/>
<accession>A0A086Y046</accession>
<comment type="function">
    <text evidence="3">Inhibits all the catalytic activities of DNA gyrase by preventing its interaction with DNA. Acts by binding directly to the C-terminal domain of GyrB, which probably disrupts DNA binding by the gyrase.</text>
</comment>
<proteinExistence type="inferred from homology"/>
<evidence type="ECO:0000313" key="6">
    <source>
        <dbReference type="Proteomes" id="UP000028826"/>
    </source>
</evidence>
<feature type="binding site" evidence="3">
    <location>
        <position position="18"/>
    </location>
    <ligand>
        <name>Zn(2+)</name>
        <dbReference type="ChEBI" id="CHEBI:29105"/>
    </ligand>
</feature>
<dbReference type="PANTHER" id="PTHR36150">
    <property type="entry name" value="DNA GYRASE INHIBITOR YACG"/>
    <property type="match status" value="1"/>
</dbReference>
<dbReference type="SUPFAM" id="SSF57716">
    <property type="entry name" value="Glucocorticoid receptor-like (DNA-binding domain)"/>
    <property type="match status" value="1"/>
</dbReference>
<dbReference type="HAMAP" id="MF_00649">
    <property type="entry name" value="DNA_gyrase_inhibitor_YacG"/>
    <property type="match status" value="1"/>
</dbReference>
<protein>
    <recommendedName>
        <fullName evidence="3">DNA gyrase inhibitor YacG</fullName>
    </recommendedName>
</protein>
<dbReference type="EMBL" id="JGYG01000010">
    <property type="protein sequence ID" value="KFI27646.1"/>
    <property type="molecule type" value="Genomic_DNA"/>
</dbReference>
<evidence type="ECO:0000256" key="1">
    <source>
        <dbReference type="ARBA" id="ARBA00022723"/>
    </source>
</evidence>
<sequence>MPCPICGKPAVEKYRPFCSRRCADIDLGKWLTGAYAIPATEEDAPDEDDIETGSVAEPKEIRH</sequence>
<dbReference type="GO" id="GO:0008270">
    <property type="term" value="F:zinc ion binding"/>
    <property type="evidence" value="ECO:0007669"/>
    <property type="project" value="UniProtKB-UniRule"/>
</dbReference>
<feature type="compositionally biased region" description="Acidic residues" evidence="4">
    <location>
        <begin position="40"/>
        <end position="51"/>
    </location>
</feature>
<dbReference type="GO" id="GO:0008657">
    <property type="term" value="F:DNA topoisomerase type II (double strand cut, ATP-hydrolyzing) inhibitor activity"/>
    <property type="evidence" value="ECO:0007669"/>
    <property type="project" value="UniProtKB-UniRule"/>
</dbReference>
<reference evidence="5 6" key="1">
    <citation type="submission" date="2014-03" db="EMBL/GenBank/DDBJ databases">
        <title>Genome of Haematobacter massiliensis CCUG 47968.</title>
        <authorList>
            <person name="Wang D."/>
            <person name="Wang G."/>
        </authorList>
    </citation>
    <scope>NUCLEOTIDE SEQUENCE [LARGE SCALE GENOMIC DNA]</scope>
    <source>
        <strain evidence="5 6">CCUG 47968</strain>
    </source>
</reference>
<dbReference type="Pfam" id="PF03884">
    <property type="entry name" value="YacG"/>
    <property type="match status" value="1"/>
</dbReference>
<comment type="cofactor">
    <cofactor evidence="3">
        <name>Zn(2+)</name>
        <dbReference type="ChEBI" id="CHEBI:29105"/>
    </cofactor>
    <text evidence="3">Binds 1 zinc ion.</text>
</comment>
<feature type="region of interest" description="Disordered" evidence="4">
    <location>
        <begin position="39"/>
        <end position="63"/>
    </location>
</feature>
<dbReference type="Proteomes" id="UP000028826">
    <property type="component" value="Unassembled WGS sequence"/>
</dbReference>